<organism evidence="2 3">
    <name type="scientific">Stephania japonica</name>
    <dbReference type="NCBI Taxonomy" id="461633"/>
    <lineage>
        <taxon>Eukaryota</taxon>
        <taxon>Viridiplantae</taxon>
        <taxon>Streptophyta</taxon>
        <taxon>Embryophyta</taxon>
        <taxon>Tracheophyta</taxon>
        <taxon>Spermatophyta</taxon>
        <taxon>Magnoliopsida</taxon>
        <taxon>Ranunculales</taxon>
        <taxon>Menispermaceae</taxon>
        <taxon>Menispermoideae</taxon>
        <taxon>Cissampelideae</taxon>
        <taxon>Stephania</taxon>
    </lineage>
</organism>
<evidence type="ECO:0000313" key="2">
    <source>
        <dbReference type="EMBL" id="KAK9110004.1"/>
    </source>
</evidence>
<keyword evidence="3" id="KW-1185">Reference proteome</keyword>
<name>A0AAP0NKP7_9MAGN</name>
<feature type="compositionally biased region" description="Basic and acidic residues" evidence="1">
    <location>
        <begin position="57"/>
        <end position="73"/>
    </location>
</feature>
<protein>
    <submittedName>
        <fullName evidence="2">Uncharacterized protein</fullName>
    </submittedName>
</protein>
<evidence type="ECO:0000256" key="1">
    <source>
        <dbReference type="SAM" id="MobiDB-lite"/>
    </source>
</evidence>
<sequence>MSSLSLVSGFLEQFRKTFRKFWNGKTKGCSSINGVPIRPGHQAAAGNAGASSRRSLRIREAVHVGPQTREESV</sequence>
<accession>A0AAP0NKP7</accession>
<evidence type="ECO:0000313" key="3">
    <source>
        <dbReference type="Proteomes" id="UP001417504"/>
    </source>
</evidence>
<proteinExistence type="predicted"/>
<dbReference type="EMBL" id="JBBNAE010000007">
    <property type="protein sequence ID" value="KAK9110004.1"/>
    <property type="molecule type" value="Genomic_DNA"/>
</dbReference>
<feature type="compositionally biased region" description="Low complexity" evidence="1">
    <location>
        <begin position="43"/>
        <end position="53"/>
    </location>
</feature>
<dbReference type="AlphaFoldDB" id="A0AAP0NKP7"/>
<comment type="caution">
    <text evidence="2">The sequence shown here is derived from an EMBL/GenBank/DDBJ whole genome shotgun (WGS) entry which is preliminary data.</text>
</comment>
<gene>
    <name evidence="2" type="ORF">Sjap_018064</name>
</gene>
<reference evidence="2 3" key="1">
    <citation type="submission" date="2024-01" db="EMBL/GenBank/DDBJ databases">
        <title>Genome assemblies of Stephania.</title>
        <authorList>
            <person name="Yang L."/>
        </authorList>
    </citation>
    <scope>NUCLEOTIDE SEQUENCE [LARGE SCALE GENOMIC DNA]</scope>
    <source>
        <strain evidence="2">QJT</strain>
        <tissue evidence="2">Leaf</tissue>
    </source>
</reference>
<dbReference type="Proteomes" id="UP001417504">
    <property type="component" value="Unassembled WGS sequence"/>
</dbReference>
<feature type="region of interest" description="Disordered" evidence="1">
    <location>
        <begin position="41"/>
        <end position="73"/>
    </location>
</feature>